<dbReference type="AlphaFoldDB" id="A0A3S4QVE1"/>
<evidence type="ECO:0000313" key="1">
    <source>
        <dbReference type="EMBL" id="VEE06201.1"/>
    </source>
</evidence>
<reference evidence="1 2" key="1">
    <citation type="submission" date="2018-12" db="EMBL/GenBank/DDBJ databases">
        <authorList>
            <consortium name="Pathogen Informatics"/>
        </authorList>
    </citation>
    <scope>NUCLEOTIDE SEQUENCE [LARGE SCALE GENOMIC DNA]</scope>
    <source>
        <strain evidence="1 2">NCTC11432</strain>
    </source>
</reference>
<dbReference type="OrthoDB" id="1250255at2"/>
<evidence type="ECO:0008006" key="3">
    <source>
        <dbReference type="Google" id="ProtNLM"/>
    </source>
</evidence>
<proteinExistence type="predicted"/>
<dbReference type="STRING" id="525257.HMPREF0204_12939"/>
<dbReference type="RefSeq" id="WP_002978148.1">
    <property type="nucleotide sequence ID" value="NZ_CP068486.1"/>
</dbReference>
<evidence type="ECO:0000313" key="2">
    <source>
        <dbReference type="Proteomes" id="UP000279227"/>
    </source>
</evidence>
<protein>
    <recommendedName>
        <fullName evidence="3">HNH endonuclease</fullName>
    </recommendedName>
</protein>
<dbReference type="EMBL" id="LR134289">
    <property type="protein sequence ID" value="VEE06201.1"/>
    <property type="molecule type" value="Genomic_DNA"/>
</dbReference>
<gene>
    <name evidence="1" type="ORF">NCTC11432_01526</name>
</gene>
<dbReference type="Proteomes" id="UP000279227">
    <property type="component" value="Chromosome"/>
</dbReference>
<sequence length="204" mass="24311">MICKRCKSEEVEKYYETEYHDIYKCGNCGCEEIKLSDDCCRNPNKIVVNDAKFFPNFRLYEQCKNCGGTKRNFPVKYTPDIDIRGEFDLECFEERKERIDFEKKLIYENVSYSNYLSSPRGQYHKYLESPEWKAKRELVFKRDGYICTQCKCKPAFHAHHLTYENIFNEKLEDLISVCADCHSKIHYKELMQKIDDLQDSKSSS</sequence>
<dbReference type="KEGG" id="cgle:NCTC11432_01526"/>
<accession>A0A3S4QVE1</accession>
<organism evidence="1 2">
    <name type="scientific">Chryseobacterium gleum</name>
    <name type="common">Flavobacterium gleum</name>
    <dbReference type="NCBI Taxonomy" id="250"/>
    <lineage>
        <taxon>Bacteria</taxon>
        <taxon>Pseudomonadati</taxon>
        <taxon>Bacteroidota</taxon>
        <taxon>Flavobacteriia</taxon>
        <taxon>Flavobacteriales</taxon>
        <taxon>Weeksellaceae</taxon>
        <taxon>Chryseobacterium group</taxon>
        <taxon>Chryseobacterium</taxon>
    </lineage>
</organism>
<name>A0A3S4QVE1_CHRGE</name>
<dbReference type="GeneID" id="93021341"/>